<dbReference type="SMART" id="SM00235">
    <property type="entry name" value="ZnMc"/>
    <property type="match status" value="1"/>
</dbReference>
<dbReference type="InterPro" id="IPR006026">
    <property type="entry name" value="Peptidase_Metallo"/>
</dbReference>
<dbReference type="EMBL" id="BAAAEW010000052">
    <property type="protein sequence ID" value="GAA0770555.1"/>
    <property type="molecule type" value="Genomic_DNA"/>
</dbReference>
<reference evidence="4" key="1">
    <citation type="journal article" date="2019" name="Int. J. Syst. Evol. Microbiol.">
        <title>The Global Catalogue of Microorganisms (GCM) 10K type strain sequencing project: providing services to taxonomists for standard genome sequencing and annotation.</title>
        <authorList>
            <consortium name="The Broad Institute Genomics Platform"/>
            <consortium name="The Broad Institute Genome Sequencing Center for Infectious Disease"/>
            <person name="Wu L."/>
            <person name="Ma J."/>
        </authorList>
    </citation>
    <scope>NUCLEOTIDE SEQUENCE [LARGE SCALE GENOMIC DNA]</scope>
    <source>
        <strain evidence="4">JCM 15503</strain>
    </source>
</reference>
<dbReference type="RefSeq" id="WP_141290702.1">
    <property type="nucleotide sequence ID" value="NZ_BAAAEW010000052.1"/>
</dbReference>
<dbReference type="SUPFAM" id="SSF55486">
    <property type="entry name" value="Metalloproteases ('zincins'), catalytic domain"/>
    <property type="match status" value="1"/>
</dbReference>
<dbReference type="PANTHER" id="PTHR10127">
    <property type="entry name" value="DISCOIDIN, CUB, EGF, LAMININ , AND ZINC METALLOPROTEASE DOMAIN CONTAINING"/>
    <property type="match status" value="1"/>
</dbReference>
<dbReference type="Proteomes" id="UP001500279">
    <property type="component" value="Unassembled WGS sequence"/>
</dbReference>
<feature type="binding site" evidence="1">
    <location>
        <position position="216"/>
    </location>
    <ligand>
        <name>Zn(2+)</name>
        <dbReference type="ChEBI" id="CHEBI:29105"/>
        <note>catalytic</note>
    </ligand>
</feature>
<sequence>MKKRDFGAIAALAMLAACGGGGDSPTAAAATADADKTNAATVPAKMRKGYYAFDDGPVEEITFEDRDGQAVLEGDIVLGRTEDILQRPSTDRVHAEGIYVTNKSRWPSGVVVYTQPNLSSSNVYADAFYAMRHISLHTRVRFSRTLSYAASFKPNDSQTIYDMVSFYGITDPNLGGSSAVGRVGGLQTVSINTNEAGIDGASVATHELLHAIGAWHEQSRGDRDSYITVNTANAIPTYISNFDKHTSDGAMFGGYDYCSAMHYGPLAFSNPPAYLETMHALQPVSCQVFVAYNEGTATWNNIGQRSGLSAGDIAMVNGLYASAQADRPYVYAGADQHISSTVASSNPVTVKINLDGSASQAVGGASIAKYSWKPSTWTANSCQYPPCPGNPLGSFTGPTANTSVTLAPNQRSGTFQYDLTVTDTLGRVMTDTVTVGVSR</sequence>
<comment type="cofactor">
    <cofactor evidence="1">
        <name>Zn(2+)</name>
        <dbReference type="ChEBI" id="CHEBI:29105"/>
    </cofactor>
    <text evidence="1">Binds 1 zinc ion per subunit.</text>
</comment>
<feature type="binding site" evidence="1">
    <location>
        <position position="206"/>
    </location>
    <ligand>
        <name>Zn(2+)</name>
        <dbReference type="ChEBI" id="CHEBI:29105"/>
        <note>catalytic</note>
    </ligand>
</feature>
<comment type="caution">
    <text evidence="1">Lacks conserved residue(s) required for the propagation of feature annotation.</text>
</comment>
<evidence type="ECO:0000313" key="4">
    <source>
        <dbReference type="Proteomes" id="UP001500279"/>
    </source>
</evidence>
<dbReference type="Gene3D" id="3.40.390.10">
    <property type="entry name" value="Collagenase (Catalytic Domain)"/>
    <property type="match status" value="1"/>
</dbReference>
<keyword evidence="1" id="KW-0482">Metalloprotease</keyword>
<dbReference type="InterPro" id="IPR001506">
    <property type="entry name" value="Peptidase_M12A"/>
</dbReference>
<keyword evidence="4" id="KW-1185">Reference proteome</keyword>
<accession>A0ABP3VWY0</accession>
<dbReference type="PANTHER" id="PTHR10127:SF850">
    <property type="entry name" value="METALLOENDOPEPTIDASE"/>
    <property type="match status" value="1"/>
</dbReference>
<organism evidence="3 4">
    <name type="scientific">Ideonella azotifigens</name>
    <dbReference type="NCBI Taxonomy" id="513160"/>
    <lineage>
        <taxon>Bacteria</taxon>
        <taxon>Pseudomonadati</taxon>
        <taxon>Pseudomonadota</taxon>
        <taxon>Betaproteobacteria</taxon>
        <taxon>Burkholderiales</taxon>
        <taxon>Sphaerotilaceae</taxon>
        <taxon>Ideonella</taxon>
    </lineage>
</organism>
<name>A0ABP3VWY0_9BURK</name>
<proteinExistence type="predicted"/>
<dbReference type="InterPro" id="IPR024079">
    <property type="entry name" value="MetalloPept_cat_dom_sf"/>
</dbReference>
<feature type="binding site" evidence="1">
    <location>
        <position position="210"/>
    </location>
    <ligand>
        <name>Zn(2+)</name>
        <dbReference type="ChEBI" id="CHEBI:29105"/>
        <note>catalytic</note>
    </ligand>
</feature>
<keyword evidence="1" id="KW-0378">Hydrolase</keyword>
<dbReference type="Gene3D" id="2.60.40.10">
    <property type="entry name" value="Immunoglobulins"/>
    <property type="match status" value="1"/>
</dbReference>
<evidence type="ECO:0000256" key="1">
    <source>
        <dbReference type="PROSITE-ProRule" id="PRU01211"/>
    </source>
</evidence>
<feature type="active site" evidence="1">
    <location>
        <position position="207"/>
    </location>
</feature>
<keyword evidence="1" id="KW-0645">Protease</keyword>
<dbReference type="InterPro" id="IPR013783">
    <property type="entry name" value="Ig-like_fold"/>
</dbReference>
<gene>
    <name evidence="3" type="ORF">GCM10009107_62340</name>
</gene>
<dbReference type="PRINTS" id="PR00480">
    <property type="entry name" value="ASTACIN"/>
</dbReference>
<keyword evidence="1" id="KW-0479">Metal-binding</keyword>
<dbReference type="Pfam" id="PF01400">
    <property type="entry name" value="Astacin"/>
    <property type="match status" value="1"/>
</dbReference>
<evidence type="ECO:0000259" key="2">
    <source>
        <dbReference type="PROSITE" id="PS51864"/>
    </source>
</evidence>
<keyword evidence="1" id="KW-0862">Zinc</keyword>
<comment type="caution">
    <text evidence="3">The sequence shown here is derived from an EMBL/GenBank/DDBJ whole genome shotgun (WGS) entry which is preliminary data.</text>
</comment>
<dbReference type="PROSITE" id="PS51864">
    <property type="entry name" value="ASTACIN"/>
    <property type="match status" value="1"/>
</dbReference>
<dbReference type="PROSITE" id="PS51257">
    <property type="entry name" value="PROKAR_LIPOPROTEIN"/>
    <property type="match status" value="1"/>
</dbReference>
<evidence type="ECO:0000313" key="3">
    <source>
        <dbReference type="EMBL" id="GAA0770555.1"/>
    </source>
</evidence>
<protein>
    <recommendedName>
        <fullName evidence="2">Peptidase M12A domain-containing protein</fullName>
    </recommendedName>
</protein>
<feature type="domain" description="Peptidase M12A" evidence="2">
    <location>
        <begin position="96"/>
        <end position="322"/>
    </location>
</feature>